<sequence length="70" mass="7948">MAKSKKKKKELTPNDILKLEIAEELGLMEKVKEVGWSGLTARETGMIGGIMTSRKKQKQKREEATTEEEK</sequence>
<dbReference type="GO" id="GO:0006265">
    <property type="term" value="P:DNA topological change"/>
    <property type="evidence" value="ECO:0007669"/>
    <property type="project" value="InterPro"/>
</dbReference>
<dbReference type="EMBL" id="JANKAS010000013">
    <property type="protein sequence ID" value="MCR1899778.1"/>
    <property type="molecule type" value="Genomic_DNA"/>
</dbReference>
<dbReference type="RefSeq" id="WP_257532476.1">
    <property type="nucleotide sequence ID" value="NZ_JANKAS010000013.1"/>
</dbReference>
<dbReference type="InterPro" id="IPR001448">
    <property type="entry name" value="SASP_alpha/beta-type"/>
</dbReference>
<dbReference type="Gene3D" id="6.10.10.80">
    <property type="entry name" value="Small, acid-soluble spore protein, alpha/beta type-like"/>
    <property type="match status" value="1"/>
</dbReference>
<proteinExistence type="predicted"/>
<evidence type="ECO:0000313" key="3">
    <source>
        <dbReference type="EMBL" id="MCR1899778.1"/>
    </source>
</evidence>
<feature type="region of interest" description="Disordered" evidence="2">
    <location>
        <begin position="45"/>
        <end position="70"/>
    </location>
</feature>
<name>A0AAE3L4A7_9FIRM</name>
<dbReference type="AlphaFoldDB" id="A0AAE3L4A7"/>
<evidence type="ECO:0000256" key="1">
    <source>
        <dbReference type="ARBA" id="ARBA00003863"/>
    </source>
</evidence>
<gene>
    <name evidence="3" type="ORF">NSA47_12425</name>
</gene>
<keyword evidence="4" id="KW-1185">Reference proteome</keyword>
<dbReference type="Proteomes" id="UP001205748">
    <property type="component" value="Unassembled WGS sequence"/>
</dbReference>
<evidence type="ECO:0000313" key="4">
    <source>
        <dbReference type="Proteomes" id="UP001205748"/>
    </source>
</evidence>
<protein>
    <submittedName>
        <fullName evidence="3">Alpha/beta-type small acid-soluble spore protein</fullName>
    </submittedName>
</protein>
<reference evidence="3" key="1">
    <citation type="submission" date="2022-07" db="EMBL/GenBank/DDBJ databases">
        <title>Enhanced cultured diversity of the mouse gut microbiota enables custom-made synthetic communities.</title>
        <authorList>
            <person name="Afrizal A."/>
        </authorList>
    </citation>
    <scope>NUCLEOTIDE SEQUENCE</scope>
    <source>
        <strain evidence="3">DSM 28593</strain>
    </source>
</reference>
<dbReference type="Pfam" id="PF00269">
    <property type="entry name" value="SASP"/>
    <property type="match status" value="1"/>
</dbReference>
<comment type="function">
    <text evidence="1">SASP are bound to spore DNA. They are double-stranded DNA-binding proteins that cause DNA to change to an a-like conformation. They protect the DNA backbone from chemical and enzymatic cleavage and are thus involved in dormant spore's high resistance to UV light.</text>
</comment>
<organism evidence="3 4">
    <name type="scientific">Irregularibacter muris</name>
    <dbReference type="NCBI Taxonomy" id="1796619"/>
    <lineage>
        <taxon>Bacteria</taxon>
        <taxon>Bacillati</taxon>
        <taxon>Bacillota</taxon>
        <taxon>Clostridia</taxon>
        <taxon>Eubacteriales</taxon>
        <taxon>Eubacteriaceae</taxon>
        <taxon>Irregularibacter</taxon>
    </lineage>
</organism>
<dbReference type="GO" id="GO:0003690">
    <property type="term" value="F:double-stranded DNA binding"/>
    <property type="evidence" value="ECO:0007669"/>
    <property type="project" value="InterPro"/>
</dbReference>
<comment type="caution">
    <text evidence="3">The sequence shown here is derived from an EMBL/GenBank/DDBJ whole genome shotgun (WGS) entry which is preliminary data.</text>
</comment>
<dbReference type="InterPro" id="IPR038300">
    <property type="entry name" value="SASP_sf_alpha/beta"/>
</dbReference>
<accession>A0AAE3L4A7</accession>
<evidence type="ECO:0000256" key="2">
    <source>
        <dbReference type="SAM" id="MobiDB-lite"/>
    </source>
</evidence>